<feature type="domain" description="SGNH hydrolase-type esterase" evidence="3">
    <location>
        <begin position="279"/>
        <end position="484"/>
    </location>
</feature>
<dbReference type="RefSeq" id="WP_053173705.1">
    <property type="nucleotide sequence ID" value="NZ_LFYT02000043.1"/>
</dbReference>
<feature type="region of interest" description="Disordered" evidence="1">
    <location>
        <begin position="388"/>
        <end position="409"/>
    </location>
</feature>
<keyword evidence="2" id="KW-0732">Signal</keyword>
<dbReference type="Gene3D" id="2.60.120.1360">
    <property type="match status" value="1"/>
</dbReference>
<dbReference type="GO" id="GO:0016788">
    <property type="term" value="F:hydrolase activity, acting on ester bonds"/>
    <property type="evidence" value="ECO:0007669"/>
    <property type="project" value="UniProtKB-ARBA"/>
</dbReference>
<gene>
    <name evidence="4" type="ORF">H663_019255</name>
</gene>
<dbReference type="SUPFAM" id="SSF52266">
    <property type="entry name" value="SGNH hydrolase"/>
    <property type="match status" value="1"/>
</dbReference>
<dbReference type="AlphaFoldDB" id="A0A2T7U8S7"/>
<dbReference type="EMBL" id="LFYT02000043">
    <property type="protein sequence ID" value="PVE41059.1"/>
    <property type="molecule type" value="Genomic_DNA"/>
</dbReference>
<feature type="region of interest" description="Disordered" evidence="1">
    <location>
        <begin position="51"/>
        <end position="80"/>
    </location>
</feature>
<keyword evidence="5" id="KW-1185">Reference proteome</keyword>
<proteinExistence type="predicted"/>
<feature type="signal peptide" evidence="2">
    <location>
        <begin position="1"/>
        <end position="30"/>
    </location>
</feature>
<evidence type="ECO:0000256" key="1">
    <source>
        <dbReference type="SAM" id="MobiDB-lite"/>
    </source>
</evidence>
<organism evidence="4 5">
    <name type="scientific">Limnohabitans planktonicus II-D5</name>
    <dbReference type="NCBI Taxonomy" id="1293045"/>
    <lineage>
        <taxon>Bacteria</taxon>
        <taxon>Pseudomonadati</taxon>
        <taxon>Pseudomonadota</taxon>
        <taxon>Betaproteobacteria</taxon>
        <taxon>Burkholderiales</taxon>
        <taxon>Comamonadaceae</taxon>
        <taxon>Limnohabitans</taxon>
    </lineage>
</organism>
<dbReference type="InterPro" id="IPR036514">
    <property type="entry name" value="SGNH_hydro_sf"/>
</dbReference>
<sequence>MKRLSLLRRGAVLLCLWLLVAGWAMTVAQAQSMPPVQSRAALTSLRVQTSAHAPDLQCTPARPKPRVDKPVDADPPEVPDDEAVQSQVRDFRLNADVPVGLPGATRSTARLWRPDQPADALRVGIWGDSHLAAGFFTSELVRLSQLPADQVSSRFVPANMNRPGVRLPLRKSCVSPHWQYEPAHVASAGAASGPGLVNLFSQQADAWLAWDLRNPQGEPDKRSVRFFYQQTSAPLSVAIRVDDGPEQRIDLQVAEGPAVLELVGDAPLSTVHVRLVQGAFRWQGLEWPLPAQTRLQLDVFGYPGATVAGWRQARPDDLSAWWGSAAYDVVVLEFGTNEGNVQPFDASAYAQMLQTSVAAWRSQFPRAACVLVAPGDRGVLVRRSQKRVPAASAHSAHGKAQASTPAKGAKASATLAGGADLLRFTRVHAQIGRIQQQVASAHGCRYWSMLDAMGGAGGAYRWAKQTPALMARDLIHFTVPGYQRLAQSFAQDMGWNPAVFAHSPAPSSAD</sequence>
<dbReference type="STRING" id="1293045.H663_12705"/>
<dbReference type="InterPro" id="IPR013830">
    <property type="entry name" value="SGNH_hydro"/>
</dbReference>
<dbReference type="Proteomes" id="UP000037507">
    <property type="component" value="Unassembled WGS sequence"/>
</dbReference>
<dbReference type="OrthoDB" id="7985403at2"/>
<reference evidence="4" key="1">
    <citation type="submission" date="2017-04" db="EMBL/GenBank/DDBJ databases">
        <title>Unexpected and diverse lifestyles within the genus Limnohabitans.</title>
        <authorList>
            <person name="Kasalicky V."/>
            <person name="Mehrshad M."/>
            <person name="Andrei S.-A."/>
            <person name="Salcher M."/>
            <person name="Kratochvilova H."/>
            <person name="Simek K."/>
            <person name="Ghai R."/>
        </authorList>
    </citation>
    <scope>NUCLEOTIDE SEQUENCE [LARGE SCALE GENOMIC DNA]</scope>
    <source>
        <strain evidence="4">II-D5</strain>
    </source>
</reference>
<dbReference type="Gene3D" id="3.40.50.1110">
    <property type="entry name" value="SGNH hydrolase"/>
    <property type="match status" value="1"/>
</dbReference>
<comment type="caution">
    <text evidence="4">The sequence shown here is derived from an EMBL/GenBank/DDBJ whole genome shotgun (WGS) entry which is preliminary data.</text>
</comment>
<dbReference type="Pfam" id="PF13472">
    <property type="entry name" value="Lipase_GDSL_2"/>
    <property type="match status" value="1"/>
</dbReference>
<accession>A0A2T7U8S7</accession>
<evidence type="ECO:0000313" key="4">
    <source>
        <dbReference type="EMBL" id="PVE41059.1"/>
    </source>
</evidence>
<evidence type="ECO:0000313" key="5">
    <source>
        <dbReference type="Proteomes" id="UP000037507"/>
    </source>
</evidence>
<protein>
    <recommendedName>
        <fullName evidence="3">SGNH hydrolase-type esterase domain-containing protein</fullName>
    </recommendedName>
</protein>
<evidence type="ECO:0000256" key="2">
    <source>
        <dbReference type="SAM" id="SignalP"/>
    </source>
</evidence>
<name>A0A2T7U8S7_9BURK</name>
<evidence type="ECO:0000259" key="3">
    <source>
        <dbReference type="Pfam" id="PF13472"/>
    </source>
</evidence>
<feature type="chain" id="PRO_5015524635" description="SGNH hydrolase-type esterase domain-containing protein" evidence="2">
    <location>
        <begin position="31"/>
        <end position="510"/>
    </location>
</feature>